<name>A0A1I6VK70_9FLAO</name>
<feature type="transmembrane region" description="Helical" evidence="1">
    <location>
        <begin position="20"/>
        <end position="48"/>
    </location>
</feature>
<protein>
    <submittedName>
        <fullName evidence="2">Uncharacterized protein</fullName>
    </submittedName>
</protein>
<dbReference type="EMBL" id="FPAG01000010">
    <property type="protein sequence ID" value="SFT14080.1"/>
    <property type="molecule type" value="Genomic_DNA"/>
</dbReference>
<evidence type="ECO:0000256" key="1">
    <source>
        <dbReference type="SAM" id="Phobius"/>
    </source>
</evidence>
<proteinExistence type="predicted"/>
<gene>
    <name evidence="2" type="ORF">SAMN04487906_3164</name>
</gene>
<sequence length="58" mass="6699">MMFIAYLVSLSKKMSLTRTLMLIGLIISLYGILTGRYIFILLLLPFGWNLFKGNDKKK</sequence>
<keyword evidence="1" id="KW-0812">Transmembrane</keyword>
<evidence type="ECO:0000313" key="2">
    <source>
        <dbReference type="EMBL" id="SFT14080.1"/>
    </source>
</evidence>
<keyword evidence="1" id="KW-1133">Transmembrane helix</keyword>
<organism evidence="2 3">
    <name type="scientific">Zhouia amylolytica</name>
    <dbReference type="NCBI Taxonomy" id="376730"/>
    <lineage>
        <taxon>Bacteria</taxon>
        <taxon>Pseudomonadati</taxon>
        <taxon>Bacteroidota</taxon>
        <taxon>Flavobacteriia</taxon>
        <taxon>Flavobacteriales</taxon>
        <taxon>Flavobacteriaceae</taxon>
        <taxon>Zhouia</taxon>
    </lineage>
</organism>
<dbReference type="Proteomes" id="UP000183209">
    <property type="component" value="Unassembled WGS sequence"/>
</dbReference>
<evidence type="ECO:0000313" key="3">
    <source>
        <dbReference type="Proteomes" id="UP000183209"/>
    </source>
</evidence>
<dbReference type="AlphaFoldDB" id="A0A1I6VK70"/>
<accession>A0A1I6VK70</accession>
<keyword evidence="1" id="KW-0472">Membrane</keyword>
<reference evidence="2 3" key="1">
    <citation type="submission" date="2016-10" db="EMBL/GenBank/DDBJ databases">
        <authorList>
            <person name="de Groot N.N."/>
        </authorList>
    </citation>
    <scope>NUCLEOTIDE SEQUENCE [LARGE SCALE GENOMIC DNA]</scope>
    <source>
        <strain evidence="2 3">CGMCC 1.6114</strain>
    </source>
</reference>